<accession>A0A0G1BJR0</accession>
<dbReference type="AlphaFoldDB" id="A0A0G1BJR0"/>
<gene>
    <name evidence="1" type="ORF">UV09_C0016G0016</name>
</gene>
<protein>
    <submittedName>
        <fullName evidence="1">Uncharacterized protein</fullName>
    </submittedName>
</protein>
<evidence type="ECO:0000313" key="1">
    <source>
        <dbReference type="EMBL" id="KKS46526.1"/>
    </source>
</evidence>
<sequence>MRETLITPEVLQSQAEIRPRVSAISLLNLALQKLEEERSGETLDAQTIEERDNLWTTTIGDIESPNLRILLQYVYEGIFYFWNDPKIIQEYYGELKEDFNPFFQTYIRGFCHDLIGKANPKSGITIYRVGDGFRGSGEYTDKVLGFLDGMEPSAFNDHESLSGKIQSDLLHTFELEIPEVIAAYRQI</sequence>
<proteinExistence type="predicted"/>
<organism evidence="1 2">
    <name type="scientific">Candidatus Gottesmanbacteria bacterium GW2011_GWA2_42_18</name>
    <dbReference type="NCBI Taxonomy" id="1618442"/>
    <lineage>
        <taxon>Bacteria</taxon>
        <taxon>Candidatus Gottesmaniibacteriota</taxon>
    </lineage>
</organism>
<comment type="caution">
    <text evidence="1">The sequence shown here is derived from an EMBL/GenBank/DDBJ whole genome shotgun (WGS) entry which is preliminary data.</text>
</comment>
<reference evidence="1 2" key="1">
    <citation type="journal article" date="2015" name="Nature">
        <title>rRNA introns, odd ribosomes, and small enigmatic genomes across a large radiation of phyla.</title>
        <authorList>
            <person name="Brown C.T."/>
            <person name="Hug L.A."/>
            <person name="Thomas B.C."/>
            <person name="Sharon I."/>
            <person name="Castelle C.J."/>
            <person name="Singh A."/>
            <person name="Wilkins M.J."/>
            <person name="Williams K.H."/>
            <person name="Banfield J.F."/>
        </authorList>
    </citation>
    <scope>NUCLEOTIDE SEQUENCE [LARGE SCALE GENOMIC DNA]</scope>
</reference>
<evidence type="ECO:0000313" key="2">
    <source>
        <dbReference type="Proteomes" id="UP000034320"/>
    </source>
</evidence>
<dbReference type="EMBL" id="LCDD01000016">
    <property type="protein sequence ID" value="KKS46526.1"/>
    <property type="molecule type" value="Genomic_DNA"/>
</dbReference>
<dbReference type="Proteomes" id="UP000034320">
    <property type="component" value="Unassembled WGS sequence"/>
</dbReference>
<name>A0A0G1BJR0_9BACT</name>